<reference evidence="3 4" key="1">
    <citation type="submission" date="2024-06" db="EMBL/GenBank/DDBJ databases">
        <title>Complete genome of Phlyctema vagabunda strain 19-DSS-EL-015.</title>
        <authorList>
            <person name="Fiorenzani C."/>
        </authorList>
    </citation>
    <scope>NUCLEOTIDE SEQUENCE [LARGE SCALE GENOMIC DNA]</scope>
    <source>
        <strain evidence="3 4">19-DSS-EL-015</strain>
    </source>
</reference>
<dbReference type="InterPro" id="IPR057229">
    <property type="entry name" value="DUF7907"/>
</dbReference>
<dbReference type="Proteomes" id="UP001629113">
    <property type="component" value="Unassembled WGS sequence"/>
</dbReference>
<sequence length="191" mass="20571">MVLFRSIAVAASALAGLVSALPAEIAARQTYTPGTLNNTREFYISMTVTDGPTTYNGWQLEAYHTGAGLADPVFVAGAGSRAYLNGTSLQFDVSPYAFGAEAFASDTNYARWEPVSISSGYGSQNFVNQGPAGLQVDSEEHDGWIVCEWFHDRNAPQLFQLIAGFDTVGGLDPYTDIPATCARVLLFPQWI</sequence>
<feature type="signal peptide" evidence="1">
    <location>
        <begin position="1"/>
        <end position="20"/>
    </location>
</feature>
<accession>A0ABR4P474</accession>
<dbReference type="Pfam" id="PF25484">
    <property type="entry name" value="DUF7907"/>
    <property type="match status" value="1"/>
</dbReference>
<dbReference type="EMBL" id="JBFCZG010000009">
    <property type="protein sequence ID" value="KAL3418127.1"/>
    <property type="molecule type" value="Genomic_DNA"/>
</dbReference>
<evidence type="ECO:0000259" key="2">
    <source>
        <dbReference type="Pfam" id="PF25484"/>
    </source>
</evidence>
<organism evidence="3 4">
    <name type="scientific">Phlyctema vagabunda</name>
    <dbReference type="NCBI Taxonomy" id="108571"/>
    <lineage>
        <taxon>Eukaryota</taxon>
        <taxon>Fungi</taxon>
        <taxon>Dikarya</taxon>
        <taxon>Ascomycota</taxon>
        <taxon>Pezizomycotina</taxon>
        <taxon>Leotiomycetes</taxon>
        <taxon>Helotiales</taxon>
        <taxon>Dermateaceae</taxon>
        <taxon>Phlyctema</taxon>
    </lineage>
</organism>
<evidence type="ECO:0000313" key="3">
    <source>
        <dbReference type="EMBL" id="KAL3418127.1"/>
    </source>
</evidence>
<evidence type="ECO:0000313" key="4">
    <source>
        <dbReference type="Proteomes" id="UP001629113"/>
    </source>
</evidence>
<name>A0ABR4P474_9HELO</name>
<feature type="domain" description="DUF7907" evidence="2">
    <location>
        <begin position="40"/>
        <end position="189"/>
    </location>
</feature>
<comment type="caution">
    <text evidence="3">The sequence shown here is derived from an EMBL/GenBank/DDBJ whole genome shotgun (WGS) entry which is preliminary data.</text>
</comment>
<evidence type="ECO:0000256" key="1">
    <source>
        <dbReference type="SAM" id="SignalP"/>
    </source>
</evidence>
<protein>
    <recommendedName>
        <fullName evidence="2">DUF7907 domain-containing protein</fullName>
    </recommendedName>
</protein>
<proteinExistence type="predicted"/>
<keyword evidence="4" id="KW-1185">Reference proteome</keyword>
<feature type="chain" id="PRO_5045281065" description="DUF7907 domain-containing protein" evidence="1">
    <location>
        <begin position="21"/>
        <end position="191"/>
    </location>
</feature>
<gene>
    <name evidence="3" type="ORF">PVAG01_09842</name>
</gene>
<keyword evidence="1" id="KW-0732">Signal</keyword>